<organism evidence="6 7">
    <name type="scientific">Microlunatus parietis</name>
    <dbReference type="NCBI Taxonomy" id="682979"/>
    <lineage>
        <taxon>Bacteria</taxon>
        <taxon>Bacillati</taxon>
        <taxon>Actinomycetota</taxon>
        <taxon>Actinomycetes</taxon>
        <taxon>Propionibacteriales</taxon>
        <taxon>Propionibacteriaceae</taxon>
        <taxon>Microlunatus</taxon>
    </lineage>
</organism>
<keyword evidence="6" id="KW-0762">Sugar transport</keyword>
<dbReference type="RefSeq" id="WP_179749161.1">
    <property type="nucleotide sequence ID" value="NZ_JACCBU010000001.1"/>
</dbReference>
<name>A0A7Y9LAW4_9ACTN</name>
<dbReference type="GO" id="GO:0030313">
    <property type="term" value="C:cell envelope"/>
    <property type="evidence" value="ECO:0007669"/>
    <property type="project" value="UniProtKB-SubCell"/>
</dbReference>
<dbReference type="PROSITE" id="PS51318">
    <property type="entry name" value="TAT"/>
    <property type="match status" value="1"/>
</dbReference>
<dbReference type="Gene3D" id="3.40.190.10">
    <property type="entry name" value="Periplasmic binding protein-like II"/>
    <property type="match status" value="1"/>
</dbReference>
<evidence type="ECO:0000256" key="5">
    <source>
        <dbReference type="SAM" id="SignalP"/>
    </source>
</evidence>
<dbReference type="SUPFAM" id="SSF53850">
    <property type="entry name" value="Periplasmic binding protein-like II"/>
    <property type="match status" value="1"/>
</dbReference>
<proteinExistence type="inferred from homology"/>
<accession>A0A7Y9LAW4</accession>
<gene>
    <name evidence="6" type="ORF">BKA15_001334</name>
</gene>
<evidence type="ECO:0000313" key="6">
    <source>
        <dbReference type="EMBL" id="NYE70005.1"/>
    </source>
</evidence>
<evidence type="ECO:0000256" key="1">
    <source>
        <dbReference type="ARBA" id="ARBA00004196"/>
    </source>
</evidence>
<dbReference type="Proteomes" id="UP000569914">
    <property type="component" value="Unassembled WGS sequence"/>
</dbReference>
<keyword evidence="7" id="KW-1185">Reference proteome</keyword>
<dbReference type="Pfam" id="PF01547">
    <property type="entry name" value="SBP_bac_1"/>
    <property type="match status" value="1"/>
</dbReference>
<evidence type="ECO:0000313" key="7">
    <source>
        <dbReference type="Proteomes" id="UP000569914"/>
    </source>
</evidence>
<dbReference type="InterPro" id="IPR050490">
    <property type="entry name" value="Bact_solute-bd_prot1"/>
</dbReference>
<feature type="signal peptide" evidence="5">
    <location>
        <begin position="1"/>
        <end position="34"/>
    </location>
</feature>
<keyword evidence="4 5" id="KW-0732">Signal</keyword>
<evidence type="ECO:0000256" key="4">
    <source>
        <dbReference type="ARBA" id="ARBA00022729"/>
    </source>
</evidence>
<protein>
    <submittedName>
        <fullName evidence="6">Multiple sugar transport system substrate-binding protein</fullName>
    </submittedName>
</protein>
<dbReference type="InterPro" id="IPR006311">
    <property type="entry name" value="TAT_signal"/>
</dbReference>
<dbReference type="PANTHER" id="PTHR43649">
    <property type="entry name" value="ARABINOSE-BINDING PROTEIN-RELATED"/>
    <property type="match status" value="1"/>
</dbReference>
<dbReference type="InterPro" id="IPR006059">
    <property type="entry name" value="SBP"/>
</dbReference>
<sequence length="496" mass="53017">MSQVPGSLPRVSRRRLLGTAAGLAGATVAGSVLAGCTGSGEPAQSPAPGGGASTGAVQWWDHFRPLTSLFTKELFEPYAQAHPGVTVAHREMDAPALGQALQLARRSKQSPDVHSLAGLDGSPAALVGAGWFQPIGDFVDLEGSPIADQLLDGIHRVDGKVYSFPVFSARWHDSSPWLNTAALAEADVDPEQPPPSWDEYRATLRTLREGLSDNVHPLVLPGKEPGYLGGQIERFAMSAGGVGAIDPRTGEYAYASQPYLDAFEFLLSLQRDQLIHPASPSMSPRDARSRWAAGEAAVFAWGPWYIGGLKVQEPEAVDRGIGVWRIPTPEGNPATIYSAPPGGTFWVSAQAELPKLAAEVMFSMLDEEFMKKLAGAMDQPPILDQLVAEADVHPAYRANIANMAEVVRFAPQPQVRNAAVSQALVEMRPVDPDLGAIAQAVLTGATKDYAGALKTLQDSMTKERERAVKAAAGKGAQVSLEDWVFSDWTPGEDFRQ</sequence>
<keyword evidence="3" id="KW-0813">Transport</keyword>
<feature type="chain" id="PRO_5031358804" evidence="5">
    <location>
        <begin position="35"/>
        <end position="496"/>
    </location>
</feature>
<comment type="similarity">
    <text evidence="2">Belongs to the bacterial solute-binding protein 1 family.</text>
</comment>
<comment type="caution">
    <text evidence="6">The sequence shown here is derived from an EMBL/GenBank/DDBJ whole genome shotgun (WGS) entry which is preliminary data.</text>
</comment>
<comment type="subcellular location">
    <subcellularLocation>
        <location evidence="1">Cell envelope</location>
    </subcellularLocation>
</comment>
<evidence type="ECO:0000256" key="2">
    <source>
        <dbReference type="ARBA" id="ARBA00008520"/>
    </source>
</evidence>
<reference evidence="6 7" key="1">
    <citation type="submission" date="2020-07" db="EMBL/GenBank/DDBJ databases">
        <title>Sequencing the genomes of 1000 actinobacteria strains.</title>
        <authorList>
            <person name="Klenk H.-P."/>
        </authorList>
    </citation>
    <scope>NUCLEOTIDE SEQUENCE [LARGE SCALE GENOMIC DNA]</scope>
    <source>
        <strain evidence="6 7">DSM 22083</strain>
    </source>
</reference>
<dbReference type="AlphaFoldDB" id="A0A7Y9LAW4"/>
<evidence type="ECO:0000256" key="3">
    <source>
        <dbReference type="ARBA" id="ARBA00022448"/>
    </source>
</evidence>
<dbReference type="PANTHER" id="PTHR43649:SF31">
    <property type="entry name" value="SN-GLYCEROL-3-PHOSPHATE-BINDING PERIPLASMIC PROTEIN UGPB"/>
    <property type="match status" value="1"/>
</dbReference>
<dbReference type="EMBL" id="JACCBU010000001">
    <property type="protein sequence ID" value="NYE70005.1"/>
    <property type="molecule type" value="Genomic_DNA"/>
</dbReference>